<dbReference type="PATRIC" id="fig|314722.6.peg.2311"/>
<dbReference type="Proteomes" id="UP000033067">
    <property type="component" value="Chromosome"/>
</dbReference>
<dbReference type="Pfam" id="PF19420">
    <property type="entry name" value="DDAH_eukar"/>
    <property type="match status" value="1"/>
</dbReference>
<organism evidence="1 2">
    <name type="scientific">Pseudoxanthomonas suwonensis</name>
    <dbReference type="NCBI Taxonomy" id="314722"/>
    <lineage>
        <taxon>Bacteria</taxon>
        <taxon>Pseudomonadati</taxon>
        <taxon>Pseudomonadota</taxon>
        <taxon>Gammaproteobacteria</taxon>
        <taxon>Lysobacterales</taxon>
        <taxon>Lysobacteraceae</taxon>
        <taxon>Pseudoxanthomonas</taxon>
    </lineage>
</organism>
<keyword evidence="2" id="KW-1185">Reference proteome</keyword>
<dbReference type="SUPFAM" id="SSF55909">
    <property type="entry name" value="Pentein"/>
    <property type="match status" value="1"/>
</dbReference>
<dbReference type="PANTHER" id="PTHR43224:SF1">
    <property type="entry name" value="AMIDINOTRANSFERASE"/>
    <property type="match status" value="1"/>
</dbReference>
<protein>
    <submittedName>
        <fullName evidence="1">Amidinotransferase</fullName>
    </submittedName>
</protein>
<name>A0A0E3UNG3_9GAMM</name>
<dbReference type="RefSeq" id="WP_052632185.1">
    <property type="nucleotide sequence ID" value="NZ_CP011144.1"/>
</dbReference>
<reference evidence="1 2" key="1">
    <citation type="journal article" date="2015" name="Genome Announc.">
        <title>Complete Genome Sequence of Pseudoxanthomonas suwonensis Strain J1, a Cellulose-Degrading Bacterium Isolated from Leaf- and Wood-Enriched Soil.</title>
        <authorList>
            <person name="Hou L."/>
            <person name="Jiang J."/>
            <person name="Xu Z."/>
            <person name="Zhou Y."/>
            <person name="Leung F.C."/>
        </authorList>
    </citation>
    <scope>NUCLEOTIDE SEQUENCE [LARGE SCALE GENOMIC DNA]</scope>
    <source>
        <strain evidence="1 2">J1</strain>
    </source>
</reference>
<accession>A0A0E3UNG3</accession>
<proteinExistence type="predicted"/>
<gene>
    <name evidence="1" type="ORF">WQ53_10715</name>
</gene>
<evidence type="ECO:0000313" key="1">
    <source>
        <dbReference type="EMBL" id="AKC87146.1"/>
    </source>
</evidence>
<evidence type="ECO:0000313" key="2">
    <source>
        <dbReference type="Proteomes" id="UP000033067"/>
    </source>
</evidence>
<keyword evidence="1" id="KW-0808">Transferase</keyword>
<dbReference type="InterPro" id="IPR014541">
    <property type="entry name" value="Amdntrnsf_FN0238"/>
</dbReference>
<dbReference type="PANTHER" id="PTHR43224">
    <property type="entry name" value="AMIDINOTRANSFERASE"/>
    <property type="match status" value="1"/>
</dbReference>
<dbReference type="KEGG" id="psuw:WQ53_10715"/>
<dbReference type="GO" id="GO:0016740">
    <property type="term" value="F:transferase activity"/>
    <property type="evidence" value="ECO:0007669"/>
    <property type="project" value="UniProtKB-KW"/>
</dbReference>
<dbReference type="Gene3D" id="3.75.10.10">
    <property type="entry name" value="L-arginine/glycine Amidinotransferase, Chain A"/>
    <property type="match status" value="1"/>
</dbReference>
<dbReference type="AlphaFoldDB" id="A0A0E3UNG3"/>
<dbReference type="EMBL" id="CP011144">
    <property type="protein sequence ID" value="AKC87146.1"/>
    <property type="molecule type" value="Genomic_DNA"/>
</dbReference>
<sequence length="313" mass="32696">MITRDPGAFLALARGCAPDFGPATARAAFLVTPEGFARAEESARDNRYMAAAECYRGDAALAEHRALQQALAADVPVFAFAGDPAAPDAVFPNNVFATARPDARAYPQALPRLVVGRMRHTVRQPEAARADIRGFFREVVGTTEVDLSQQPHPCELTGSLVVDRARGLGYCGLSERCDEAGARLMHEAFGLRATLLFDLAPGEYHANVVLAVLAGRALLASPAGFADPAVAHAIAALYAPHAVLLTPTQQAAFAGNAIALSPRRVWMSGAAAASLDPAQRQALAAAGFELGQVPLAAIEAGGGSLRCCVAEVF</sequence>